<protein>
    <submittedName>
        <fullName evidence="1">Uncharacterized protein</fullName>
    </submittedName>
</protein>
<organism evidence="1 2">
    <name type="scientific">Dallia pectoralis</name>
    <name type="common">Alaska blackfish</name>
    <dbReference type="NCBI Taxonomy" id="75939"/>
    <lineage>
        <taxon>Eukaryota</taxon>
        <taxon>Metazoa</taxon>
        <taxon>Chordata</taxon>
        <taxon>Craniata</taxon>
        <taxon>Vertebrata</taxon>
        <taxon>Euteleostomi</taxon>
        <taxon>Actinopterygii</taxon>
        <taxon>Neopterygii</taxon>
        <taxon>Teleostei</taxon>
        <taxon>Protacanthopterygii</taxon>
        <taxon>Esociformes</taxon>
        <taxon>Umbridae</taxon>
        <taxon>Dallia</taxon>
    </lineage>
</organism>
<dbReference type="Proteomes" id="UP001157502">
    <property type="component" value="Chromosome 4"/>
</dbReference>
<reference evidence="1" key="1">
    <citation type="submission" date="2021-05" db="EMBL/GenBank/DDBJ databases">
        <authorList>
            <person name="Pan Q."/>
            <person name="Jouanno E."/>
            <person name="Zahm M."/>
            <person name="Klopp C."/>
            <person name="Cabau C."/>
            <person name="Louis A."/>
            <person name="Berthelot C."/>
            <person name="Parey E."/>
            <person name="Roest Crollius H."/>
            <person name="Montfort J."/>
            <person name="Robinson-Rechavi M."/>
            <person name="Bouchez O."/>
            <person name="Lampietro C."/>
            <person name="Lopez Roques C."/>
            <person name="Donnadieu C."/>
            <person name="Postlethwait J."/>
            <person name="Bobe J."/>
            <person name="Dillon D."/>
            <person name="Chandos A."/>
            <person name="von Hippel F."/>
            <person name="Guiguen Y."/>
        </authorList>
    </citation>
    <scope>NUCLEOTIDE SEQUENCE</scope>
    <source>
        <strain evidence="1">YG-Jan2019</strain>
    </source>
</reference>
<dbReference type="EMBL" id="CM055731">
    <property type="protein sequence ID" value="KAJ8012830.1"/>
    <property type="molecule type" value="Genomic_DNA"/>
</dbReference>
<evidence type="ECO:0000313" key="1">
    <source>
        <dbReference type="EMBL" id="KAJ8012830.1"/>
    </source>
</evidence>
<name>A0ACC2HB20_DALPE</name>
<proteinExistence type="predicted"/>
<gene>
    <name evidence="1" type="ORF">DPEC_G00046950</name>
</gene>
<accession>A0ACC2HB20</accession>
<sequence>MGADSQSSAINLEGSYPGHPACLRIVYGFWGQNRGLPDRRRIQQVLARLLEETILAEKSLRQQTSLCKRLRSFFIRDTRVDPPPAAENPLASVRTGSRLIFVSPCAGTFQNTGDRRVRDERFVISNSWAKSRASRASEKRLPSIPEETLEEMNEELSRDEEDQPPTSLWKRLQRFCKRKRSPAVVGLHQNDDVPTTFCFPYFHCRR</sequence>
<evidence type="ECO:0000313" key="2">
    <source>
        <dbReference type="Proteomes" id="UP001157502"/>
    </source>
</evidence>
<comment type="caution">
    <text evidence="1">The sequence shown here is derived from an EMBL/GenBank/DDBJ whole genome shotgun (WGS) entry which is preliminary data.</text>
</comment>
<keyword evidence="2" id="KW-1185">Reference proteome</keyword>